<organism evidence="3 4">
    <name type="scientific">Aliarcobacter butzleri L348</name>
    <dbReference type="NCBI Taxonomy" id="1447256"/>
    <lineage>
        <taxon>Bacteria</taxon>
        <taxon>Pseudomonadati</taxon>
        <taxon>Campylobacterota</taxon>
        <taxon>Epsilonproteobacteria</taxon>
        <taxon>Campylobacterales</taxon>
        <taxon>Arcobacteraceae</taxon>
        <taxon>Aliarcobacter</taxon>
    </lineage>
</organism>
<dbReference type="AlphaFoldDB" id="A0A0G9JV43"/>
<dbReference type="PANTHER" id="PTHR40588:SF1">
    <property type="entry name" value="MRNA INTERFERASE TOXIN YAFQ"/>
    <property type="match status" value="1"/>
</dbReference>
<dbReference type="GO" id="GO:0006402">
    <property type="term" value="P:mRNA catabolic process"/>
    <property type="evidence" value="ECO:0007669"/>
    <property type="project" value="TreeGrafter"/>
</dbReference>
<dbReference type="Proteomes" id="UP000035514">
    <property type="component" value="Unassembled WGS sequence"/>
</dbReference>
<dbReference type="GO" id="GO:0004521">
    <property type="term" value="F:RNA endonuclease activity"/>
    <property type="evidence" value="ECO:0007669"/>
    <property type="project" value="TreeGrafter"/>
</dbReference>
<dbReference type="GO" id="GO:0006415">
    <property type="term" value="P:translational termination"/>
    <property type="evidence" value="ECO:0007669"/>
    <property type="project" value="TreeGrafter"/>
</dbReference>
<dbReference type="InterPro" id="IPR007712">
    <property type="entry name" value="RelE/ParE_toxin"/>
</dbReference>
<dbReference type="Gene3D" id="3.30.2310.20">
    <property type="entry name" value="RelE-like"/>
    <property type="match status" value="1"/>
</dbReference>
<feature type="active site" description="Proton donor" evidence="2">
    <location>
        <position position="84"/>
    </location>
</feature>
<proteinExistence type="predicted"/>
<dbReference type="EMBL" id="JAIQ01000133">
    <property type="protein sequence ID" value="KLD98118.1"/>
    <property type="molecule type" value="Genomic_DNA"/>
</dbReference>
<comment type="caution">
    <text evidence="3">The sequence shown here is derived from an EMBL/GenBank/DDBJ whole genome shotgun (WGS) entry which is preliminary data.</text>
</comment>
<evidence type="ECO:0000313" key="4">
    <source>
        <dbReference type="Proteomes" id="UP000035514"/>
    </source>
</evidence>
<accession>A0A0G9JV43</accession>
<dbReference type="Pfam" id="PF15738">
    <property type="entry name" value="YafQ_toxin"/>
    <property type="match status" value="1"/>
</dbReference>
<sequence length="88" mass="10483">MYQIFRTTSFKKDYKKLSQKNKNILKELIIKLANNETLEEKYKDHKLIGDYLGCRECHVKPDLLLIYRIDNQVLELALVRIGNHSDLF</sequence>
<protein>
    <recommendedName>
        <fullName evidence="5">Addiction module toxin RelE</fullName>
    </recommendedName>
</protein>
<reference evidence="3 4" key="1">
    <citation type="submission" date="2014-01" db="EMBL/GenBank/DDBJ databases">
        <title>Development of a Comparative Genomic Fingerprinting Assay for High Resolution Genotyping of Arcobacter butzleri.</title>
        <authorList>
            <person name="Webb A.L."/>
            <person name="Inglis G.D."/>
            <person name="Kruczkiewicz P."/>
            <person name="Selinger L.B."/>
            <person name="Taboada E.N."/>
        </authorList>
    </citation>
    <scope>NUCLEOTIDE SEQUENCE [LARGE SCALE GENOMIC DNA]</scope>
    <source>
        <strain evidence="3 4">L348</strain>
    </source>
</reference>
<evidence type="ECO:0000256" key="2">
    <source>
        <dbReference type="PIRSR" id="PIRSR006156-1"/>
    </source>
</evidence>
<evidence type="ECO:0000313" key="3">
    <source>
        <dbReference type="EMBL" id="KLD98118.1"/>
    </source>
</evidence>
<name>A0A0G9JV43_9BACT</name>
<dbReference type="PATRIC" id="fig|1447256.3.peg.1861"/>
<dbReference type="InterPro" id="IPR035093">
    <property type="entry name" value="RelE/ParE_toxin_dom_sf"/>
</dbReference>
<dbReference type="InterPro" id="IPR004386">
    <property type="entry name" value="Toxin_YafQ-like"/>
</dbReference>
<evidence type="ECO:0008006" key="5">
    <source>
        <dbReference type="Google" id="ProtNLM"/>
    </source>
</evidence>
<keyword evidence="1" id="KW-1277">Toxin-antitoxin system</keyword>
<evidence type="ECO:0000256" key="1">
    <source>
        <dbReference type="ARBA" id="ARBA00022649"/>
    </source>
</evidence>
<dbReference type="PANTHER" id="PTHR40588">
    <property type="entry name" value="MRNA INTERFERASE TOXIN YAFQ"/>
    <property type="match status" value="1"/>
</dbReference>
<dbReference type="SUPFAM" id="SSF143011">
    <property type="entry name" value="RelE-like"/>
    <property type="match status" value="1"/>
</dbReference>
<gene>
    <name evidence="3" type="ORF">AA20_09525</name>
</gene>
<dbReference type="PIRSF" id="PIRSF006156">
    <property type="entry name" value="YafQ"/>
    <property type="match status" value="1"/>
</dbReference>
<dbReference type="NCBIfam" id="TIGR02385">
    <property type="entry name" value="RelE_StbE"/>
    <property type="match status" value="1"/>
</dbReference>